<feature type="transmembrane region" description="Helical" evidence="2">
    <location>
        <begin position="48"/>
        <end position="71"/>
    </location>
</feature>
<proteinExistence type="predicted"/>
<feature type="region of interest" description="Disordered" evidence="1">
    <location>
        <begin position="167"/>
        <end position="190"/>
    </location>
</feature>
<accession>A0A853A0T9</accession>
<evidence type="ECO:0000256" key="1">
    <source>
        <dbReference type="SAM" id="MobiDB-lite"/>
    </source>
</evidence>
<feature type="compositionally biased region" description="Low complexity" evidence="1">
    <location>
        <begin position="170"/>
        <end position="184"/>
    </location>
</feature>
<dbReference type="AlphaFoldDB" id="A0A853A0T9"/>
<evidence type="ECO:0000313" key="3">
    <source>
        <dbReference type="EMBL" id="NYI08005.1"/>
    </source>
</evidence>
<protein>
    <submittedName>
        <fullName evidence="3">Uncharacterized protein</fullName>
    </submittedName>
</protein>
<gene>
    <name evidence="3" type="ORF">FHU37_005034</name>
</gene>
<keyword evidence="2" id="KW-1133">Transmembrane helix</keyword>
<sequence length="338" mass="36962">MSQGQQPGTANAHGRPPSNGRRVLLCLYFVGQVVLLPLAWVWNLLYLVVAVLAGVFAAPGGDLSGAGMLAARPIGPAQLRRLLSRDPEVWNRHLREWLPPRLRRAEERTRERGQRVAVFHVPRHHHAGLPPVAVARLAAEHGWTTGTDGTAPAPRDVLPLRRELAPEPTAGRAHPGAPDHAAPGTPWGPHPLPSPGLRPLLLLPSLLYVPVLLVLRLVCGALYGLVEGVAGTTGGQPRRLLNALDTAGRTPSWFVAPWRVVRNSMDDPQWWRDRVTGALSRAETARGSASIRTQLDFGTYRGIGALQALRIAEERGWRPDPDVPYAVEPTHRIRLRRA</sequence>
<keyword evidence="2" id="KW-0812">Transmembrane</keyword>
<name>A0A853A0T9_9ACTN</name>
<evidence type="ECO:0000313" key="4">
    <source>
        <dbReference type="Proteomes" id="UP000567795"/>
    </source>
</evidence>
<keyword evidence="4" id="KW-1185">Reference proteome</keyword>
<dbReference type="EMBL" id="JACBZD010000002">
    <property type="protein sequence ID" value="NYI08005.1"/>
    <property type="molecule type" value="Genomic_DNA"/>
</dbReference>
<comment type="caution">
    <text evidence="3">The sequence shown here is derived from an EMBL/GenBank/DDBJ whole genome shotgun (WGS) entry which is preliminary data.</text>
</comment>
<reference evidence="3 4" key="1">
    <citation type="submission" date="2020-07" db="EMBL/GenBank/DDBJ databases">
        <title>Sequencing the genomes of 1000 actinobacteria strains.</title>
        <authorList>
            <person name="Klenk H.-P."/>
        </authorList>
    </citation>
    <scope>NUCLEOTIDE SEQUENCE [LARGE SCALE GENOMIC DNA]</scope>
    <source>
        <strain evidence="3 4">DSM 42178</strain>
    </source>
</reference>
<organism evidence="3 4">
    <name type="scientific">Allostreptomyces psammosilenae</name>
    <dbReference type="NCBI Taxonomy" id="1892865"/>
    <lineage>
        <taxon>Bacteria</taxon>
        <taxon>Bacillati</taxon>
        <taxon>Actinomycetota</taxon>
        <taxon>Actinomycetes</taxon>
        <taxon>Kitasatosporales</taxon>
        <taxon>Streptomycetaceae</taxon>
        <taxon>Allostreptomyces</taxon>
    </lineage>
</organism>
<feature type="transmembrane region" description="Helical" evidence="2">
    <location>
        <begin position="23"/>
        <end position="42"/>
    </location>
</feature>
<evidence type="ECO:0000256" key="2">
    <source>
        <dbReference type="SAM" id="Phobius"/>
    </source>
</evidence>
<dbReference type="RefSeq" id="WP_179816908.1">
    <property type="nucleotide sequence ID" value="NZ_JACBZD010000002.1"/>
</dbReference>
<keyword evidence="2" id="KW-0472">Membrane</keyword>
<dbReference type="Proteomes" id="UP000567795">
    <property type="component" value="Unassembled WGS sequence"/>
</dbReference>